<evidence type="ECO:0000313" key="2">
    <source>
        <dbReference type="EMBL" id="TKD10176.1"/>
    </source>
</evidence>
<keyword evidence="1" id="KW-0812">Transmembrane</keyword>
<name>A0A4U1JGF4_9BACT</name>
<evidence type="ECO:0000256" key="1">
    <source>
        <dbReference type="SAM" id="Phobius"/>
    </source>
</evidence>
<dbReference type="RefSeq" id="WP_136928576.1">
    <property type="nucleotide sequence ID" value="NZ_SSMQ01000007.1"/>
</dbReference>
<dbReference type="EMBL" id="SSMQ01000007">
    <property type="protein sequence ID" value="TKD10176.1"/>
    <property type="molecule type" value="Genomic_DNA"/>
</dbReference>
<dbReference type="AlphaFoldDB" id="A0A4U1JGF4"/>
<keyword evidence="3" id="KW-1185">Reference proteome</keyword>
<feature type="transmembrane region" description="Helical" evidence="1">
    <location>
        <begin position="76"/>
        <end position="94"/>
    </location>
</feature>
<proteinExistence type="predicted"/>
<feature type="transmembrane region" description="Helical" evidence="1">
    <location>
        <begin position="45"/>
        <end position="64"/>
    </location>
</feature>
<dbReference type="Gene3D" id="3.10.310.50">
    <property type="match status" value="1"/>
</dbReference>
<organism evidence="2 3">
    <name type="scientific">Polyangium fumosum</name>
    <dbReference type="NCBI Taxonomy" id="889272"/>
    <lineage>
        <taxon>Bacteria</taxon>
        <taxon>Pseudomonadati</taxon>
        <taxon>Myxococcota</taxon>
        <taxon>Polyangia</taxon>
        <taxon>Polyangiales</taxon>
        <taxon>Polyangiaceae</taxon>
        <taxon>Polyangium</taxon>
    </lineage>
</organism>
<sequence>MASISWRKDGAARAQIEGLIKEVEATCSAEIVITVRPRSGAYRQADYLFGVLCAFVGLCVYIYAPTEFTDDLVPPALLLLFLAGAVLCANLAPLRRLLLPKALLARQVRAAAREAFLDQGIAGTRDRTGILIYISVFERRAEVVTDIGILRRESDGQPGEAIRGIERAVAAGLPMEGFASAVRGLGAWLKEALPPRADDINELSDEVT</sequence>
<gene>
    <name evidence="2" type="ORF">E8A74_09165</name>
</gene>
<evidence type="ECO:0000313" key="3">
    <source>
        <dbReference type="Proteomes" id="UP000309215"/>
    </source>
</evidence>
<evidence type="ECO:0008006" key="4">
    <source>
        <dbReference type="Google" id="ProtNLM"/>
    </source>
</evidence>
<accession>A0A4U1JGF4</accession>
<protein>
    <recommendedName>
        <fullName evidence="4">TPM domain-containing protein</fullName>
    </recommendedName>
</protein>
<dbReference type="Proteomes" id="UP000309215">
    <property type="component" value="Unassembled WGS sequence"/>
</dbReference>
<reference evidence="2 3" key="1">
    <citation type="submission" date="2019-04" db="EMBL/GenBank/DDBJ databases">
        <authorList>
            <person name="Li Y."/>
            <person name="Wang J."/>
        </authorList>
    </citation>
    <scope>NUCLEOTIDE SEQUENCE [LARGE SCALE GENOMIC DNA]</scope>
    <source>
        <strain evidence="2 3">DSM 14668</strain>
    </source>
</reference>
<keyword evidence="1" id="KW-1133">Transmembrane helix</keyword>
<keyword evidence="1" id="KW-0472">Membrane</keyword>
<comment type="caution">
    <text evidence="2">The sequence shown here is derived from an EMBL/GenBank/DDBJ whole genome shotgun (WGS) entry which is preliminary data.</text>
</comment>
<dbReference type="OrthoDB" id="5825388at2"/>